<sequence length="842" mass="94676">MADQDDNSPDDLELNEDGSVDVELPEDFSDITEMPDGSAVVSIETKGPEEAPDFYANMAEELDGFELDTLGMRYVSLLEKDKNAREERDKQYEEGIRRTGLGKDAPGGANFMGASRAVHPVMAEGCVDFASRAIKELYPPDGPVRTKILGKVDEIKTQRAERKRDFLNWQITEQIEEFRDEQEQMLTQLPLGGSQYLKVWYDEQKKRPTLEFVPIDRIILPFAASNFYTAQRAAEVHEITQWEYDRRVANGMYKSAFKVTSGQEPEQTLAQKANDKIEGRKFQDNEDGLRKVYHIYTYLELEEDNFAKGEMAPYIMMVDEQSSEVIGLYRNWEEGDETMTKLDWIIEFKFIPWRGAYAIGLPHLIGGLSAALTGALRALLDSAHINNAATMLKLKGAKISGQTQQIEVTQVAEIEGAPGVDDIRKIAMPMPFNPPSPVLFELLGWLDKAAKGVVTTSEEKIADVNSNSPVGTTQALIEQGAAVYSAIHARLHQSQARLIKVLCRLNRWHFDEMQKGDVVADLEISREDFNRNTDVIPVSDPHIFSETQRMAQMQAVLQRADAHPDLYDAKAVEERFLKQIKIPNISELLKDVPAPEQRTLADENAAMSLGHPAYAYMQQDHLAHIQGHLMFGMDANFGANPFIAPQFLPNAIEHIKQHMTLWYLNRMNGYVANLRGGKPVDNYDDPKLTAIIDKLYATVGQHVALDSQQVFSQLLPQLQQLMQMQQQMQPPAQLPPDAQVVKDTSMAETQRKAAKDTQDVQMAQARMKDDQQRTQAEMQSKSQLAQAQIAADLQKHQMDNQTKIAIENAKLTHATIQQANELATPPQPEAMPQPEGVPYGNQ</sequence>
<evidence type="ECO:0000256" key="1">
    <source>
        <dbReference type="SAM" id="MobiDB-lite"/>
    </source>
</evidence>
<gene>
    <name evidence="2" type="ORF">UFOVP125_53</name>
</gene>
<feature type="region of interest" description="Disordered" evidence="1">
    <location>
        <begin position="816"/>
        <end position="842"/>
    </location>
</feature>
<proteinExistence type="predicted"/>
<organism evidence="2">
    <name type="scientific">uncultured Caudovirales phage</name>
    <dbReference type="NCBI Taxonomy" id="2100421"/>
    <lineage>
        <taxon>Viruses</taxon>
        <taxon>Duplodnaviria</taxon>
        <taxon>Heunggongvirae</taxon>
        <taxon>Uroviricota</taxon>
        <taxon>Caudoviricetes</taxon>
        <taxon>Peduoviridae</taxon>
        <taxon>Maltschvirus</taxon>
        <taxon>Maltschvirus maltsch</taxon>
    </lineage>
</organism>
<dbReference type="EMBL" id="LR796253">
    <property type="protein sequence ID" value="CAB4131843.1"/>
    <property type="molecule type" value="Genomic_DNA"/>
</dbReference>
<protein>
    <recommendedName>
        <fullName evidence="3">Phage P22-like portal protein</fullName>
    </recommendedName>
</protein>
<name>A0A6J5LEU9_9CAUD</name>
<accession>A0A6J5LEU9</accession>
<reference evidence="2" key="1">
    <citation type="submission" date="2020-04" db="EMBL/GenBank/DDBJ databases">
        <authorList>
            <person name="Chiriac C."/>
            <person name="Salcher M."/>
            <person name="Ghai R."/>
            <person name="Kavagutti S V."/>
        </authorList>
    </citation>
    <scope>NUCLEOTIDE SEQUENCE</scope>
</reference>
<evidence type="ECO:0008006" key="3">
    <source>
        <dbReference type="Google" id="ProtNLM"/>
    </source>
</evidence>
<feature type="region of interest" description="Disordered" evidence="1">
    <location>
        <begin position="1"/>
        <end position="21"/>
    </location>
</feature>
<evidence type="ECO:0000313" key="2">
    <source>
        <dbReference type="EMBL" id="CAB4131843.1"/>
    </source>
</evidence>